<dbReference type="InterPro" id="IPR036388">
    <property type="entry name" value="WH-like_DNA-bd_sf"/>
</dbReference>
<evidence type="ECO:0000313" key="5">
    <source>
        <dbReference type="EMBL" id="POB02982.1"/>
    </source>
</evidence>
<dbReference type="InterPro" id="IPR036390">
    <property type="entry name" value="WH_DNA-bd_sf"/>
</dbReference>
<protein>
    <submittedName>
        <fullName evidence="5">GntR family transcriptional regulator</fullName>
    </submittedName>
</protein>
<dbReference type="PANTHER" id="PTHR43537">
    <property type="entry name" value="TRANSCRIPTIONAL REGULATOR, GNTR FAMILY"/>
    <property type="match status" value="1"/>
</dbReference>
<proteinExistence type="predicted"/>
<reference evidence="5 6" key="1">
    <citation type="submission" date="2018-01" db="EMBL/GenBank/DDBJ databases">
        <title>Draft genome of the type strain Pseudomonas oceani DSM 100277 isolated from the deep water in Okinawa trough, northwestern Pacific Ocean.</title>
        <authorList>
            <person name="Gomila M."/>
            <person name="Mulet M."/>
            <person name="Garcia-Valdes E."/>
            <person name="Lalucat J."/>
        </authorList>
    </citation>
    <scope>NUCLEOTIDE SEQUENCE [LARGE SCALE GENOMIC DNA]</scope>
    <source>
        <strain evidence="5 6">DSM 100277</strain>
    </source>
</reference>
<feature type="domain" description="HTH gntR-type" evidence="4">
    <location>
        <begin position="53"/>
        <end position="120"/>
    </location>
</feature>
<dbReference type="SMART" id="SM00895">
    <property type="entry name" value="FCD"/>
    <property type="match status" value="1"/>
</dbReference>
<dbReference type="AlphaFoldDB" id="A0A2P4EU77"/>
<dbReference type="SMART" id="SM00345">
    <property type="entry name" value="HTH_GNTR"/>
    <property type="match status" value="1"/>
</dbReference>
<dbReference type="EMBL" id="PPSK01000010">
    <property type="protein sequence ID" value="POB02982.1"/>
    <property type="molecule type" value="Genomic_DNA"/>
</dbReference>
<evidence type="ECO:0000256" key="2">
    <source>
        <dbReference type="ARBA" id="ARBA00023125"/>
    </source>
</evidence>
<organism evidence="5 6">
    <name type="scientific">Halopseudomonas oceani</name>
    <dbReference type="NCBI Taxonomy" id="1708783"/>
    <lineage>
        <taxon>Bacteria</taxon>
        <taxon>Pseudomonadati</taxon>
        <taxon>Pseudomonadota</taxon>
        <taxon>Gammaproteobacteria</taxon>
        <taxon>Pseudomonadales</taxon>
        <taxon>Pseudomonadaceae</taxon>
        <taxon>Halopseudomonas</taxon>
    </lineage>
</organism>
<dbReference type="Pfam" id="PF00392">
    <property type="entry name" value="GntR"/>
    <property type="match status" value="1"/>
</dbReference>
<evidence type="ECO:0000313" key="6">
    <source>
        <dbReference type="Proteomes" id="UP000243451"/>
    </source>
</evidence>
<evidence type="ECO:0000256" key="1">
    <source>
        <dbReference type="ARBA" id="ARBA00023015"/>
    </source>
</evidence>
<comment type="caution">
    <text evidence="5">The sequence shown here is derived from an EMBL/GenBank/DDBJ whole genome shotgun (WGS) entry which is preliminary data.</text>
</comment>
<dbReference type="Gene3D" id="1.10.10.10">
    <property type="entry name" value="Winged helix-like DNA-binding domain superfamily/Winged helix DNA-binding domain"/>
    <property type="match status" value="1"/>
</dbReference>
<dbReference type="PANTHER" id="PTHR43537:SF49">
    <property type="entry name" value="TRANSCRIPTIONAL REGULATORY PROTEIN"/>
    <property type="match status" value="1"/>
</dbReference>
<dbReference type="SUPFAM" id="SSF48008">
    <property type="entry name" value="GntR ligand-binding domain-like"/>
    <property type="match status" value="1"/>
</dbReference>
<accession>A0A2P4EU77</accession>
<sequence>MLVQNGCFSIEQSPAADGLLTILVDGAQNSPCFQLRKQDCRQLAEATLDGPTQTLSDGAFERIQAAIVKGEIAPGTRISEQYLSTTFGIGRGPLREAIRRLEGRRLVVRIPHAGVRVVSLDYAELIELYHVREALEGMACRLAAQNMTEDEIAALRDVLAMHEQHSGLKANKSYYQQEGDLDIHYLIVQGSKNRTLSHMLCDELYQLVRMYRYRFSTTPKRPKQAFAEHHNIIQAIADRDGELAEMLMRRHISASRRNIERRLQEQGDAVTSSGGTV</sequence>
<dbReference type="Proteomes" id="UP000243451">
    <property type="component" value="Unassembled WGS sequence"/>
</dbReference>
<dbReference type="CDD" id="cd07377">
    <property type="entry name" value="WHTH_GntR"/>
    <property type="match status" value="1"/>
</dbReference>
<gene>
    <name evidence="5" type="ORF">C1949_11455</name>
</gene>
<dbReference type="GO" id="GO:0003700">
    <property type="term" value="F:DNA-binding transcription factor activity"/>
    <property type="evidence" value="ECO:0007669"/>
    <property type="project" value="InterPro"/>
</dbReference>
<dbReference type="SUPFAM" id="SSF46785">
    <property type="entry name" value="Winged helix' DNA-binding domain"/>
    <property type="match status" value="1"/>
</dbReference>
<keyword evidence="1" id="KW-0805">Transcription regulation</keyword>
<dbReference type="InterPro" id="IPR000524">
    <property type="entry name" value="Tscrpt_reg_HTH_GntR"/>
</dbReference>
<dbReference type="PROSITE" id="PS50949">
    <property type="entry name" value="HTH_GNTR"/>
    <property type="match status" value="1"/>
</dbReference>
<dbReference type="Pfam" id="PF07729">
    <property type="entry name" value="FCD"/>
    <property type="match status" value="1"/>
</dbReference>
<evidence type="ECO:0000259" key="4">
    <source>
        <dbReference type="PROSITE" id="PS50949"/>
    </source>
</evidence>
<dbReference type="InterPro" id="IPR008920">
    <property type="entry name" value="TF_FadR/GntR_C"/>
</dbReference>
<keyword evidence="3" id="KW-0804">Transcription</keyword>
<dbReference type="InterPro" id="IPR011711">
    <property type="entry name" value="GntR_C"/>
</dbReference>
<dbReference type="OrthoDB" id="6627771at2"/>
<dbReference type="GO" id="GO:0003677">
    <property type="term" value="F:DNA binding"/>
    <property type="evidence" value="ECO:0007669"/>
    <property type="project" value="UniProtKB-KW"/>
</dbReference>
<keyword evidence="6" id="KW-1185">Reference proteome</keyword>
<dbReference type="Gene3D" id="1.20.120.530">
    <property type="entry name" value="GntR ligand-binding domain-like"/>
    <property type="match status" value="1"/>
</dbReference>
<evidence type="ECO:0000256" key="3">
    <source>
        <dbReference type="ARBA" id="ARBA00023163"/>
    </source>
</evidence>
<name>A0A2P4EU77_9GAMM</name>
<keyword evidence="2" id="KW-0238">DNA-binding</keyword>